<evidence type="ECO:0000313" key="4">
    <source>
        <dbReference type="Proteomes" id="UP000218542"/>
    </source>
</evidence>
<comment type="caution">
    <text evidence="3">The sequence shown here is derived from an EMBL/GenBank/DDBJ whole genome shotgun (WGS) entry which is preliminary data.</text>
</comment>
<reference evidence="4" key="1">
    <citation type="journal article" date="2017" name="Environ. Microbiol. Rep.">
        <title>Genetic Diversity of Marine Anaerobic Ammonium-Oxidizing Bacteria as Revealed by Genomic and Proteomic Analyses of 'Candidatus Scalindua japonica'.</title>
        <authorList>
            <person name="Oshiki M."/>
            <person name="Mizuto K."/>
            <person name="Kimura Z."/>
            <person name="Kindaichi T."/>
            <person name="Satoh H."/>
            <person name="Okabe S."/>
        </authorList>
    </citation>
    <scope>NUCLEOTIDE SEQUENCE [LARGE SCALE GENOMIC DNA]</scope>
    <source>
        <strain evidence="4">husup-a2</strain>
    </source>
</reference>
<accession>A0A286U243</accession>
<dbReference type="InterPro" id="IPR013766">
    <property type="entry name" value="Thioredoxin_domain"/>
</dbReference>
<evidence type="ECO:0000256" key="1">
    <source>
        <dbReference type="ARBA" id="ARBA00022729"/>
    </source>
</evidence>
<dbReference type="Proteomes" id="UP000218542">
    <property type="component" value="Unassembled WGS sequence"/>
</dbReference>
<dbReference type="Pfam" id="PF13098">
    <property type="entry name" value="Thioredoxin_2"/>
    <property type="match status" value="1"/>
</dbReference>
<dbReference type="InterPro" id="IPR036249">
    <property type="entry name" value="Thioredoxin-like_sf"/>
</dbReference>
<feature type="domain" description="Thioredoxin" evidence="2">
    <location>
        <begin position="16"/>
        <end position="158"/>
    </location>
</feature>
<evidence type="ECO:0000259" key="2">
    <source>
        <dbReference type="PROSITE" id="PS51352"/>
    </source>
</evidence>
<keyword evidence="1" id="KW-0732">Signal</keyword>
<dbReference type="EMBL" id="BAOS01000028">
    <property type="protein sequence ID" value="GAX62204.1"/>
    <property type="molecule type" value="Genomic_DNA"/>
</dbReference>
<dbReference type="PROSITE" id="PS51352">
    <property type="entry name" value="THIOREDOXIN_2"/>
    <property type="match status" value="1"/>
</dbReference>
<dbReference type="Gene3D" id="3.40.30.10">
    <property type="entry name" value="Glutaredoxin"/>
    <property type="match status" value="1"/>
</dbReference>
<protein>
    <submittedName>
        <fullName evidence="3">Thiol-disulfide isomerase</fullName>
    </submittedName>
</protein>
<organism evidence="3 4">
    <name type="scientific">Candidatus Scalindua japonica</name>
    <dbReference type="NCBI Taxonomy" id="1284222"/>
    <lineage>
        <taxon>Bacteria</taxon>
        <taxon>Pseudomonadati</taxon>
        <taxon>Planctomycetota</taxon>
        <taxon>Candidatus Brocadiia</taxon>
        <taxon>Candidatus Brocadiales</taxon>
        <taxon>Candidatus Scalinduaceae</taxon>
        <taxon>Candidatus Scalindua</taxon>
    </lineage>
</organism>
<dbReference type="PANTHER" id="PTHR15337:SF11">
    <property type="entry name" value="THIOREDOXIN DOMAIN-CONTAINING PROTEIN"/>
    <property type="match status" value="1"/>
</dbReference>
<evidence type="ECO:0000313" key="3">
    <source>
        <dbReference type="EMBL" id="GAX62204.1"/>
    </source>
</evidence>
<sequence>MEQEGKNIMKKFFITSLLIVVAILFCSITEASNWKTDFEKASLDAKASDKYMLLDFSGSDWCGWCKRLEQEVFSQDAFKDFAEKNFVCVLVDFPRAKEQTKGLKQQNQDLADKYGIKGFPTIIILSPDGEPVAKTGYLQGGAREYARHLEKIIEEYKAK</sequence>
<dbReference type="OrthoDB" id="267639at2"/>
<dbReference type="SUPFAM" id="SSF52833">
    <property type="entry name" value="Thioredoxin-like"/>
    <property type="match status" value="1"/>
</dbReference>
<keyword evidence="4" id="KW-1185">Reference proteome</keyword>
<dbReference type="InterPro" id="IPR012336">
    <property type="entry name" value="Thioredoxin-like_fold"/>
</dbReference>
<keyword evidence="3" id="KW-0413">Isomerase</keyword>
<gene>
    <name evidence="3" type="ORF">SCALIN_C28_0410</name>
</gene>
<proteinExistence type="predicted"/>
<dbReference type="PANTHER" id="PTHR15337">
    <property type="entry name" value="ANTERIOR GRADIENT PROTEIN-RELATED"/>
    <property type="match status" value="1"/>
</dbReference>
<dbReference type="InterPro" id="IPR051099">
    <property type="entry name" value="AGR/TXD"/>
</dbReference>
<dbReference type="GO" id="GO:0016853">
    <property type="term" value="F:isomerase activity"/>
    <property type="evidence" value="ECO:0007669"/>
    <property type="project" value="UniProtKB-KW"/>
</dbReference>
<name>A0A286U243_9BACT</name>
<dbReference type="AlphaFoldDB" id="A0A286U243"/>